<gene>
    <name evidence="9" type="ORF">B5766_02325</name>
</gene>
<keyword evidence="5" id="KW-0560">Oxidoreductase</keyword>
<comment type="similarity">
    <text evidence="2 6">Belongs to the zinc-containing alcohol dehydrogenase family.</text>
</comment>
<reference evidence="10" key="1">
    <citation type="submission" date="2017-03" db="EMBL/GenBank/DDBJ databases">
        <authorList>
            <person name="Lund M.B."/>
        </authorList>
    </citation>
    <scope>NUCLEOTIDE SEQUENCE [LARGE SCALE GENOMIC DNA]</scope>
</reference>
<dbReference type="Pfam" id="PF00107">
    <property type="entry name" value="ADH_zinc_N"/>
    <property type="match status" value="1"/>
</dbReference>
<sequence length="351" mass="36860">MKGVAVKALVLADFYDLQVLEVDRPTLEPHDALVRILYTGICGSDIHGYTGENGRRRVGQIMGHETVGILEELGADVAPRGISLGSLVTINPLVVSAEDLLRYPGREQHAPSMWVLGVRADRPAAFAQYTVIPAANLVPVGELDDPRVGALIEPLAVAIHAVARALEKCCADSALIIGGGPIGQMLNIALARVGVNSRTQVEPHEARRSVCCSLGACAIDPAALERDILAGRRWPVVFDAVGASQTLESALAAADVGGTVCLVGMHSPTLTVDAYAISTQERTVVGSFVYSRMDFDAAAAYSVEQGARLVPLIDSVVSLEEAPAEFARLAADGTAAAARVLVDMTPPLDSL</sequence>
<dbReference type="Proteomes" id="UP000219994">
    <property type="component" value="Unassembled WGS sequence"/>
</dbReference>
<feature type="domain" description="Alcohol dehydrogenase-like N-terminal" evidence="8">
    <location>
        <begin position="29"/>
        <end position="140"/>
    </location>
</feature>
<dbReference type="GO" id="GO:0008270">
    <property type="term" value="F:zinc ion binding"/>
    <property type="evidence" value="ECO:0007669"/>
    <property type="project" value="InterPro"/>
</dbReference>
<evidence type="ECO:0000313" key="10">
    <source>
        <dbReference type="Proteomes" id="UP000219994"/>
    </source>
</evidence>
<dbReference type="AlphaFoldDB" id="A0A2A6FT23"/>
<dbReference type="PROSITE" id="PS00059">
    <property type="entry name" value="ADH_ZINC"/>
    <property type="match status" value="1"/>
</dbReference>
<evidence type="ECO:0000256" key="2">
    <source>
        <dbReference type="ARBA" id="ARBA00008072"/>
    </source>
</evidence>
<accession>A0A2A6FT23</accession>
<evidence type="ECO:0000259" key="8">
    <source>
        <dbReference type="Pfam" id="PF08240"/>
    </source>
</evidence>
<dbReference type="Pfam" id="PF08240">
    <property type="entry name" value="ADH_N"/>
    <property type="match status" value="1"/>
</dbReference>
<dbReference type="InterPro" id="IPR013149">
    <property type="entry name" value="ADH-like_C"/>
</dbReference>
<dbReference type="InterPro" id="IPR036291">
    <property type="entry name" value="NAD(P)-bd_dom_sf"/>
</dbReference>
<dbReference type="SUPFAM" id="SSF50129">
    <property type="entry name" value="GroES-like"/>
    <property type="match status" value="1"/>
</dbReference>
<dbReference type="InterPro" id="IPR011032">
    <property type="entry name" value="GroES-like_sf"/>
</dbReference>
<evidence type="ECO:0000256" key="6">
    <source>
        <dbReference type="RuleBase" id="RU361277"/>
    </source>
</evidence>
<dbReference type="EMBL" id="NAEP01000023">
    <property type="protein sequence ID" value="PDQ36002.1"/>
    <property type="molecule type" value="Genomic_DNA"/>
</dbReference>
<comment type="caution">
    <text evidence="9">The sequence shown here is derived from an EMBL/GenBank/DDBJ whole genome shotgun (WGS) entry which is preliminary data.</text>
</comment>
<keyword evidence="4 6" id="KW-0862">Zinc</keyword>
<proteinExistence type="inferred from homology"/>
<evidence type="ECO:0000256" key="3">
    <source>
        <dbReference type="ARBA" id="ARBA00022723"/>
    </source>
</evidence>
<dbReference type="PANTHER" id="PTHR43161:SF23">
    <property type="entry name" value="(R,R)-BUTANEDIOL DEHYDROGENASE-RELATED"/>
    <property type="match status" value="1"/>
</dbReference>
<dbReference type="PANTHER" id="PTHR43161">
    <property type="entry name" value="SORBITOL DEHYDROGENASE"/>
    <property type="match status" value="1"/>
</dbReference>
<evidence type="ECO:0008006" key="11">
    <source>
        <dbReference type="Google" id="ProtNLM"/>
    </source>
</evidence>
<comment type="cofactor">
    <cofactor evidence="1 6">
        <name>Zn(2+)</name>
        <dbReference type="ChEBI" id="CHEBI:29105"/>
    </cofactor>
</comment>
<organism evidence="9 10">
    <name type="scientific">Candidatus Lumbricidiphila eiseniae</name>
    <dbReference type="NCBI Taxonomy" id="1969409"/>
    <lineage>
        <taxon>Bacteria</taxon>
        <taxon>Bacillati</taxon>
        <taxon>Actinomycetota</taxon>
        <taxon>Actinomycetes</taxon>
        <taxon>Micrococcales</taxon>
        <taxon>Microbacteriaceae</taxon>
        <taxon>Candidatus Lumbricidiphila</taxon>
    </lineage>
</organism>
<keyword evidence="3 6" id="KW-0479">Metal-binding</keyword>
<evidence type="ECO:0000259" key="7">
    <source>
        <dbReference type="Pfam" id="PF00107"/>
    </source>
</evidence>
<evidence type="ECO:0000256" key="5">
    <source>
        <dbReference type="ARBA" id="ARBA00023002"/>
    </source>
</evidence>
<evidence type="ECO:0000256" key="4">
    <source>
        <dbReference type="ARBA" id="ARBA00022833"/>
    </source>
</evidence>
<feature type="domain" description="Alcohol dehydrogenase-like C-terminal" evidence="7">
    <location>
        <begin position="181"/>
        <end position="299"/>
    </location>
</feature>
<evidence type="ECO:0000256" key="1">
    <source>
        <dbReference type="ARBA" id="ARBA00001947"/>
    </source>
</evidence>
<dbReference type="Gene3D" id="3.40.50.720">
    <property type="entry name" value="NAD(P)-binding Rossmann-like Domain"/>
    <property type="match status" value="1"/>
</dbReference>
<evidence type="ECO:0000313" key="9">
    <source>
        <dbReference type="EMBL" id="PDQ36002.1"/>
    </source>
</evidence>
<dbReference type="GO" id="GO:0016491">
    <property type="term" value="F:oxidoreductase activity"/>
    <property type="evidence" value="ECO:0007669"/>
    <property type="project" value="UniProtKB-KW"/>
</dbReference>
<protein>
    <recommendedName>
        <fullName evidence="11">Zinc-binding alcohol dehydrogenase</fullName>
    </recommendedName>
</protein>
<dbReference type="InterPro" id="IPR002328">
    <property type="entry name" value="ADH_Zn_CS"/>
</dbReference>
<dbReference type="InterPro" id="IPR013154">
    <property type="entry name" value="ADH-like_N"/>
</dbReference>
<dbReference type="Gene3D" id="3.90.180.10">
    <property type="entry name" value="Medium-chain alcohol dehydrogenases, catalytic domain"/>
    <property type="match status" value="1"/>
</dbReference>
<name>A0A2A6FT23_9MICO</name>
<dbReference type="SUPFAM" id="SSF51735">
    <property type="entry name" value="NAD(P)-binding Rossmann-fold domains"/>
    <property type="match status" value="1"/>
</dbReference>